<accession>A0A8H4WP92</accession>
<feature type="domain" description="Nephrocystin 3-like N-terminal" evidence="2">
    <location>
        <begin position="68"/>
        <end position="222"/>
    </location>
</feature>
<evidence type="ECO:0000313" key="4">
    <source>
        <dbReference type="Proteomes" id="UP000604273"/>
    </source>
</evidence>
<dbReference type="Pfam" id="PF24883">
    <property type="entry name" value="NPHP3_N"/>
    <property type="match status" value="1"/>
</dbReference>
<dbReference type="InterPro" id="IPR056884">
    <property type="entry name" value="NPHP3-like_N"/>
</dbReference>
<dbReference type="PANTHER" id="PTHR10039:SF14">
    <property type="entry name" value="NACHT DOMAIN-CONTAINING PROTEIN"/>
    <property type="match status" value="1"/>
</dbReference>
<evidence type="ECO:0000313" key="3">
    <source>
        <dbReference type="EMBL" id="KAF4945708.1"/>
    </source>
</evidence>
<dbReference type="SUPFAM" id="SSF52540">
    <property type="entry name" value="P-loop containing nucleoside triphosphate hydrolases"/>
    <property type="match status" value="1"/>
</dbReference>
<keyword evidence="4" id="KW-1185">Reference proteome</keyword>
<dbReference type="Proteomes" id="UP000604273">
    <property type="component" value="Unassembled WGS sequence"/>
</dbReference>
<name>A0A8H4WP92_9HYPO</name>
<dbReference type="PANTHER" id="PTHR10039">
    <property type="entry name" value="AMELOGENIN"/>
    <property type="match status" value="1"/>
</dbReference>
<sequence>MHHSSQSRDQLKVLHDLMVDMRLESRTEEKAKSQPRSLLIDPEDIFDHIYLPHYSFYLEETRVHVLNDIEQWAHDPSSPTICWLPGVAGTGKSTVSRTISRNPKTKSLGASFFFKKGANNRENGRHLFSIRAYQLALRHSRILPYILETMKEDHSLDMAPIQIQWQKLILNPLVKLQIDGLTKTIVFVLDALDKCDEQDRGEIFHLLLATCPRILRVFLTSRPELDIMGNFANEPIHREIVLHKVLVGTIESDFRVYLRQAMESFVMKYNRTHLQRHLRLSSDWPGEERFELLLPKALPLFIAAATFVRMICDRRWARSPDYKIDFILDKSSRVNSAYWVHHLESAGRRIHDDDEARRFLQSFFTN</sequence>
<dbReference type="InterPro" id="IPR027417">
    <property type="entry name" value="P-loop_NTPase"/>
</dbReference>
<gene>
    <name evidence="3" type="ORF">FGADI_11711</name>
</gene>
<protein>
    <recommendedName>
        <fullName evidence="2">Nephrocystin 3-like N-terminal domain-containing protein</fullName>
    </recommendedName>
</protein>
<organism evidence="3 4">
    <name type="scientific">Fusarium gaditjirri</name>
    <dbReference type="NCBI Taxonomy" id="282569"/>
    <lineage>
        <taxon>Eukaryota</taxon>
        <taxon>Fungi</taxon>
        <taxon>Dikarya</taxon>
        <taxon>Ascomycota</taxon>
        <taxon>Pezizomycotina</taxon>
        <taxon>Sordariomycetes</taxon>
        <taxon>Hypocreomycetidae</taxon>
        <taxon>Hypocreales</taxon>
        <taxon>Nectriaceae</taxon>
        <taxon>Fusarium</taxon>
        <taxon>Fusarium nisikadoi species complex</taxon>
    </lineage>
</organism>
<reference evidence="3" key="2">
    <citation type="submission" date="2020-05" db="EMBL/GenBank/DDBJ databases">
        <authorList>
            <person name="Kim H.-S."/>
            <person name="Proctor R.H."/>
            <person name="Brown D.W."/>
        </authorList>
    </citation>
    <scope>NUCLEOTIDE SEQUENCE</scope>
    <source>
        <strain evidence="3">NRRL 45417</strain>
    </source>
</reference>
<reference evidence="3" key="1">
    <citation type="journal article" date="2020" name="BMC Genomics">
        <title>Correction to: Identification and distribution of gene clusters required for synthesis of sphingolipid metabolism inhibitors in diverse species of the filamentous fungus Fusarium.</title>
        <authorList>
            <person name="Kim H.S."/>
            <person name="Lohmar J.M."/>
            <person name="Busman M."/>
            <person name="Brown D.W."/>
            <person name="Naumann T.A."/>
            <person name="Divon H.H."/>
            <person name="Lysoe E."/>
            <person name="Uhlig S."/>
            <person name="Proctor R.H."/>
        </authorList>
    </citation>
    <scope>NUCLEOTIDE SEQUENCE</scope>
    <source>
        <strain evidence="3">NRRL 45417</strain>
    </source>
</reference>
<evidence type="ECO:0000256" key="1">
    <source>
        <dbReference type="ARBA" id="ARBA00022737"/>
    </source>
</evidence>
<dbReference type="Gene3D" id="3.40.50.300">
    <property type="entry name" value="P-loop containing nucleotide triphosphate hydrolases"/>
    <property type="match status" value="1"/>
</dbReference>
<proteinExistence type="predicted"/>
<dbReference type="EMBL" id="JABFAI010000358">
    <property type="protein sequence ID" value="KAF4945708.1"/>
    <property type="molecule type" value="Genomic_DNA"/>
</dbReference>
<comment type="caution">
    <text evidence="3">The sequence shown here is derived from an EMBL/GenBank/DDBJ whole genome shotgun (WGS) entry which is preliminary data.</text>
</comment>
<dbReference type="AlphaFoldDB" id="A0A8H4WP92"/>
<evidence type="ECO:0000259" key="2">
    <source>
        <dbReference type="Pfam" id="PF24883"/>
    </source>
</evidence>
<dbReference type="OrthoDB" id="674604at2759"/>
<keyword evidence="1" id="KW-0677">Repeat</keyword>